<proteinExistence type="predicted"/>
<evidence type="ECO:0000313" key="3">
    <source>
        <dbReference type="Proteomes" id="UP000274694"/>
    </source>
</evidence>
<dbReference type="InterPro" id="IPR023213">
    <property type="entry name" value="CAT-like_dom_sf"/>
</dbReference>
<sequence>MSLRDGEKLEIRFRAPSGRTADLTWGQQRMAQLMADLQPNNASLNLKFAHRIKPGLKADEVASAIRGMVEACESARTLFEPDAPSAQQRVTTEGVLHVAVITAVTATFTSALESAAELAGTPFGADDLPVRVGILTDRSGPAFVLLAINHLASDYLGAHWMTWHLRHVLQADFSDGEPSAIHPVDVSHWESSEAGRREGARALLRHERSLARMPQSMLPRLPVEPLHPRYRYVVMQTSAGAWCLSHLAKRHGVSETAVGHAALSLVLAHVSGLSRAHLQVCVSNRAGRDTAAVVGCLTQDVPTCVAIDDADFDALLRRSAGAIHHATLTGRFPHRGLMEVRERVEKRRGFPLDLSYWLNSRLFVPLPAEAPNAARIREEAARTSVRWLGGDQCSTSTLFCYLDRRDDILEVLMLVDTAYVAPAEAEQWLRAFESILVTAVLRPELSADALVAETGVVSFRATDDWVKIDHSWIHLPTTAARLHAALPGMTLRLAVETPGGEASLVAMVASPRSGRETSAPSATVVVEALRGCRVGMRPHRFVSRAGDVQD</sequence>
<evidence type="ECO:0000313" key="2">
    <source>
        <dbReference type="EMBL" id="RQW96344.1"/>
    </source>
</evidence>
<evidence type="ECO:0000259" key="1">
    <source>
        <dbReference type="Pfam" id="PF00668"/>
    </source>
</evidence>
<dbReference type="EMBL" id="QGTA01000114">
    <property type="protein sequence ID" value="RQW96344.1"/>
    <property type="molecule type" value="Genomic_DNA"/>
</dbReference>
<dbReference type="RefSeq" id="WP_124778784.1">
    <property type="nucleotide sequence ID" value="NZ_QGTA01000114.1"/>
</dbReference>
<gene>
    <name evidence="2" type="ORF">DLJ60_05140</name>
</gene>
<name>A0ABX9YBQ3_MICCH</name>
<keyword evidence="3" id="KW-1185">Reference proteome</keyword>
<dbReference type="SUPFAM" id="SSF52777">
    <property type="entry name" value="CoA-dependent acyltransferases"/>
    <property type="match status" value="2"/>
</dbReference>
<feature type="domain" description="Condensation" evidence="1">
    <location>
        <begin position="22"/>
        <end position="338"/>
    </location>
</feature>
<accession>A0ABX9YBQ3</accession>
<organism evidence="2 3">
    <name type="scientific">Micromonospora chalcea</name>
    <dbReference type="NCBI Taxonomy" id="1874"/>
    <lineage>
        <taxon>Bacteria</taxon>
        <taxon>Bacillati</taxon>
        <taxon>Actinomycetota</taxon>
        <taxon>Actinomycetes</taxon>
        <taxon>Micromonosporales</taxon>
        <taxon>Micromonosporaceae</taxon>
        <taxon>Micromonospora</taxon>
    </lineage>
</organism>
<dbReference type="Proteomes" id="UP000274694">
    <property type="component" value="Unassembled WGS sequence"/>
</dbReference>
<dbReference type="InterPro" id="IPR001242">
    <property type="entry name" value="Condensation_dom"/>
</dbReference>
<dbReference type="Pfam" id="PF00668">
    <property type="entry name" value="Condensation"/>
    <property type="match status" value="1"/>
</dbReference>
<reference evidence="2 3" key="1">
    <citation type="submission" date="2018-05" db="EMBL/GenBank/DDBJ databases">
        <title>Micromonospora from Atacama Desert.</title>
        <authorList>
            <person name="Carro L."/>
            <person name="Goodfellow M."/>
            <person name="Klenk H.-P."/>
        </authorList>
    </citation>
    <scope>NUCLEOTIDE SEQUENCE [LARGE SCALE GENOMIC DNA]</scope>
    <source>
        <strain evidence="2 3">LB41</strain>
    </source>
</reference>
<comment type="caution">
    <text evidence="2">The sequence shown here is derived from an EMBL/GenBank/DDBJ whole genome shotgun (WGS) entry which is preliminary data.</text>
</comment>
<dbReference type="Gene3D" id="3.30.559.30">
    <property type="entry name" value="Nonribosomal peptide synthetase, condensation domain"/>
    <property type="match status" value="1"/>
</dbReference>
<dbReference type="Gene3D" id="3.30.559.10">
    <property type="entry name" value="Chloramphenicol acetyltransferase-like domain"/>
    <property type="match status" value="1"/>
</dbReference>
<protein>
    <recommendedName>
        <fullName evidence="1">Condensation domain-containing protein</fullName>
    </recommendedName>
</protein>